<keyword evidence="6" id="KW-0472">Membrane</keyword>
<dbReference type="Pfam" id="PF08428">
    <property type="entry name" value="Rib"/>
    <property type="match status" value="4"/>
</dbReference>
<accession>A0A109REH9</accession>
<feature type="compositionally biased region" description="Low complexity" evidence="5">
    <location>
        <begin position="1430"/>
        <end position="1440"/>
    </location>
</feature>
<dbReference type="InterPro" id="IPR059115">
    <property type="entry name" value="Rib"/>
</dbReference>
<keyword evidence="2" id="KW-0964">Secreted</keyword>
<feature type="compositionally biased region" description="Basic and acidic residues" evidence="5">
    <location>
        <begin position="1706"/>
        <end position="1720"/>
    </location>
</feature>
<dbReference type="GeneID" id="35766918"/>
<feature type="region of interest" description="Disordered" evidence="5">
    <location>
        <begin position="1005"/>
        <end position="1470"/>
    </location>
</feature>
<dbReference type="InterPro" id="IPR019931">
    <property type="entry name" value="LPXTG_anchor"/>
</dbReference>
<dbReference type="NCBIfam" id="TIGR01168">
    <property type="entry name" value="YSIRK_signal"/>
    <property type="match status" value="1"/>
</dbReference>
<evidence type="ECO:0000313" key="11">
    <source>
        <dbReference type="Proteomes" id="UP001069145"/>
    </source>
</evidence>
<dbReference type="InterPro" id="IPR005877">
    <property type="entry name" value="YSIRK_signal_dom"/>
</dbReference>
<gene>
    <name evidence="9" type="ORF">I6G68_04895</name>
    <name evidence="8" type="ORF">ODY43_00170</name>
</gene>
<dbReference type="RefSeq" id="WP_060778379.1">
    <property type="nucleotide sequence ID" value="NZ_CAJHLF010000008.1"/>
</dbReference>
<feature type="compositionally biased region" description="Basic and acidic residues" evidence="5">
    <location>
        <begin position="1493"/>
        <end position="1508"/>
    </location>
</feature>
<keyword evidence="3" id="KW-0732">Signal</keyword>
<dbReference type="KEGG" id="aun:AWM73_05155"/>
<dbReference type="InterPro" id="IPR012706">
    <property type="entry name" value="Rib_alpha_Esp_rpt"/>
</dbReference>
<keyword evidence="11" id="KW-1185">Reference proteome</keyword>
<evidence type="ECO:0000256" key="3">
    <source>
        <dbReference type="ARBA" id="ARBA00022729"/>
    </source>
</evidence>
<dbReference type="Proteomes" id="UP000594771">
    <property type="component" value="Chromosome"/>
</dbReference>
<dbReference type="EMBL" id="JAOTML010000001">
    <property type="protein sequence ID" value="MCY3052420.1"/>
    <property type="molecule type" value="Genomic_DNA"/>
</dbReference>
<keyword evidence="1" id="KW-0134">Cell wall</keyword>
<feature type="compositionally biased region" description="Basic and acidic residues" evidence="5">
    <location>
        <begin position="794"/>
        <end position="814"/>
    </location>
</feature>
<feature type="domain" description="Gram-positive cocci surface proteins LPxTG" evidence="7">
    <location>
        <begin position="1819"/>
        <end position="1850"/>
    </location>
</feature>
<feature type="compositionally biased region" description="Basic and acidic residues" evidence="5">
    <location>
        <begin position="1231"/>
        <end position="1246"/>
    </location>
</feature>
<feature type="compositionally biased region" description="Basic and acidic residues" evidence="5">
    <location>
        <begin position="1784"/>
        <end position="1801"/>
    </location>
</feature>
<protein>
    <submittedName>
        <fullName evidence="8">Rib/alpha-like domain-containing protein</fullName>
    </submittedName>
    <submittedName>
        <fullName evidence="9">YSIRK-type signal peptide-containing protein</fullName>
    </submittedName>
</protein>
<evidence type="ECO:0000313" key="8">
    <source>
        <dbReference type="EMBL" id="MCY3052420.1"/>
    </source>
</evidence>
<feature type="compositionally biased region" description="Low complexity" evidence="5">
    <location>
        <begin position="1067"/>
        <end position="1080"/>
    </location>
</feature>
<evidence type="ECO:0000256" key="6">
    <source>
        <dbReference type="SAM" id="Phobius"/>
    </source>
</evidence>
<feature type="region of interest" description="Disordered" evidence="5">
    <location>
        <begin position="794"/>
        <end position="823"/>
    </location>
</feature>
<name>A0A109REH9_9LACT</name>
<feature type="region of interest" description="Disordered" evidence="5">
    <location>
        <begin position="708"/>
        <end position="731"/>
    </location>
</feature>
<evidence type="ECO:0000313" key="9">
    <source>
        <dbReference type="EMBL" id="QPS00744.1"/>
    </source>
</evidence>
<dbReference type="Proteomes" id="UP001069145">
    <property type="component" value="Unassembled WGS sequence"/>
</dbReference>
<dbReference type="EMBL" id="CP065662">
    <property type="protein sequence ID" value="QPS00744.1"/>
    <property type="molecule type" value="Genomic_DNA"/>
</dbReference>
<dbReference type="PROSITE" id="PS50847">
    <property type="entry name" value="GRAM_POS_ANCHORING"/>
    <property type="match status" value="1"/>
</dbReference>
<proteinExistence type="predicted"/>
<feature type="region of interest" description="Disordered" evidence="5">
    <location>
        <begin position="59"/>
        <end position="156"/>
    </location>
</feature>
<feature type="region of interest" description="Disordered" evidence="5">
    <location>
        <begin position="1564"/>
        <end position="1816"/>
    </location>
</feature>
<dbReference type="Pfam" id="PF04650">
    <property type="entry name" value="YSIRK_signal"/>
    <property type="match status" value="1"/>
</dbReference>
<feature type="compositionally biased region" description="Polar residues" evidence="5">
    <location>
        <begin position="1116"/>
        <end position="1131"/>
    </location>
</feature>
<dbReference type="OrthoDB" id="1702003at2"/>
<evidence type="ECO:0000256" key="1">
    <source>
        <dbReference type="ARBA" id="ARBA00022512"/>
    </source>
</evidence>
<evidence type="ECO:0000259" key="7">
    <source>
        <dbReference type="PROSITE" id="PS50847"/>
    </source>
</evidence>
<evidence type="ECO:0000256" key="5">
    <source>
        <dbReference type="SAM" id="MobiDB-lite"/>
    </source>
</evidence>
<dbReference type="NCBIfam" id="TIGR02331">
    <property type="entry name" value="rib_alpha"/>
    <property type="match status" value="2"/>
</dbReference>
<evidence type="ECO:0000256" key="4">
    <source>
        <dbReference type="ARBA" id="ARBA00023088"/>
    </source>
</evidence>
<feature type="compositionally biased region" description="Basic and acidic residues" evidence="5">
    <location>
        <begin position="1392"/>
        <end position="1406"/>
    </location>
</feature>
<feature type="transmembrane region" description="Helical" evidence="6">
    <location>
        <begin position="1824"/>
        <end position="1845"/>
    </location>
</feature>
<evidence type="ECO:0000313" key="10">
    <source>
        <dbReference type="Proteomes" id="UP000594771"/>
    </source>
</evidence>
<keyword evidence="6" id="KW-0812">Transmembrane</keyword>
<feature type="region of interest" description="Disordered" evidence="5">
    <location>
        <begin position="1484"/>
        <end position="1539"/>
    </location>
</feature>
<sequence length="1850" mass="198413">MVGKNNLQVKRGKRANKFYRYSIKRLSVGVASVAVAAGLLFAGDAAVVEVAAAEVSEESSELVLNEGEPTAEEESSAENVSVAKELTDEEEPAKEETAPVAEEIAEAPVEETTVQAEAEEETPQAQAVTYAAPENAPEVNTGETRSEGQVNSQYEPYASQEATYYRYGRVGDAKQAVDNVAELPDDAQYEFVDPQVFQTVGLKKADVKVTYADGSYDIVKVPIEVNNAYEKDGQTYSGTMIQDLTRPEKKNEAETPLTVSVEDVASAAAQDSNTLNVEFATQFIGNQNGRQRYVYLGLDDRLASHVTQVVGSGPKSSAGTDFSDYKFEWERVALPNGTLTNSWRRIMADKTTAAYRDNPSVFNGTEVSIGQVGFATIHLDQTIKDIIASDQNKTSNGDWMVTAHILDKDGKVLDNTINTVTVNTETPPYKELNNATRTQEKWFTNAGGRYKYFQEANNGNGGLVFTQHITKSSGSTLNGYGAQPNREWAYRFEIDKRLLPYIDSVDAHFMSEAQSPEVYHAEDDHRARFANESQLAGGTQREGWVDYEHRVNLGNDKIQTSYTGLKGGNGEPQTGISGSMSPVEMFDNRVDPNMPEKVGGYRYGDSELQPGQGYFTLDTVASNVDSRQVNFNPGFSYPAGVRIVLNLKDGVTLNDILAENKGRDENFGVIGYFVNSKDELIPNSHADMFMSVPDVDGDGVVDDIDDNIETETPQPSEADANAPTGNNLETPQDVTPAAADGIANKDALPADTSYEWESPVDVSSPGEKDAVVIVNYPDNSQDRVPIKVTVKEAPTEQDADKYEPTAETVTKDHGQAPTEEEVKNAVSIPDYPTEGEQPTVTVDDLSQLPDGQTPGTTDVPVTVIYPDGSEDKVNVPVTVKEAEPETAHVTHSIRVDGQPLLVQEGKTPEESLPEEFRNIKVTLTSTEDPSVQFESGSKWIGGIGFPVTKNFDLAKIPLGEYKVTIDGFDPTNSDYEIDDTGLTDGGSLTVTDNLGNQFINFVTKEAEPTEEDADKYTPTAGQVTKDYGQAPNEEEIKNAVNIPEYPSEGDQPTVTVDDPSQLPDGQTPGTTEVPVTVTYPDGSEDKLTVPVTIEEPKTEIGGSVKPVDPTDEKQGTGITVTNPDDQTTVTATDEDGKKVPAEINPETGAIEVIPGTDVDGPIDVVIEDEDLPNGKATIPVPVNGHEDGRDDNGSEDKPATEQTRVDDSKVNPVDPSEDQQSTGIVIVNPDDETKVSAKDEDGKDVPVEVVTDGRFGDVKVTPGTDVDGPITITIEDPELPEGKQEVTVPVNGHEAGRDDNAPETEIGGAVKSVDPTDEKQGTGITVINSDDTTTVTATDEDGKHVPAEINPETGEVEVTPGTDVDGPIDVVIEDEDLPNGKATIPVQVNGHEAGRDDNTSEEDATKTEVGGAVKPVHPSDEKQGTGIVITNPDETTTVTATDEDGKQVPAEINPETGEIEVTPGTDVDGPIKVVIEDEDLPRGRATIPVQVVGHEEGRDDNGSEDKPATEQTQVDDSKLNPVDPTDNQQSTGIMIVNPDVDTKVTAKDEDGKELPVEVVTDGRFGDIKVTPGTDVDGPITVIIEDPELPGGKQEVTLPVNGHETGQDDNKPEQDITKTEVGGAVKPVYPSDEKQGTGIIITNPDENTTVTATDEDGKEVPAQINPGTGEIEVTPGTDVDGPIKVVIEDEDLPRGKATIPVQVVGHEAGRDDNKSEDKLADEPTDDEDTSHVPDETSSDNQDTGIKDDNAEEDHETEPASNPVVPVNHNEEDEPSKVEETVENTKASKTDPSKTSHDVKDNEAVQSSEAKVSTARVHSKLPQTGAVAGLASSLALALIGAGSILVVGKRKK</sequence>
<keyword evidence="6" id="KW-1133">Transmembrane helix</keyword>
<feature type="compositionally biased region" description="Basic and acidic residues" evidence="5">
    <location>
        <begin position="1184"/>
        <end position="1209"/>
    </location>
</feature>
<organism evidence="9 10">
    <name type="scientific">Aerococcus urinae</name>
    <dbReference type="NCBI Taxonomy" id="1376"/>
    <lineage>
        <taxon>Bacteria</taxon>
        <taxon>Bacillati</taxon>
        <taxon>Bacillota</taxon>
        <taxon>Bacilli</taxon>
        <taxon>Lactobacillales</taxon>
        <taxon>Aerococcaceae</taxon>
        <taxon>Aerococcus</taxon>
    </lineage>
</organism>
<reference evidence="9 10" key="1">
    <citation type="submission" date="2020-12" db="EMBL/GenBank/DDBJ databases">
        <title>FDA dAtabase for Regulatory Grade micrObial Sequences (FDA-ARGOS): Supporting development and validation of Infectious Disease Dx tests.</title>
        <authorList>
            <person name="Sproer C."/>
            <person name="Gronow S."/>
            <person name="Severitt S."/>
            <person name="Schroder I."/>
            <person name="Tallon L."/>
            <person name="Sadzewicz L."/>
            <person name="Zhao X."/>
            <person name="Boylan J."/>
            <person name="Ott S."/>
            <person name="Bowen H."/>
            <person name="Vavikolanu K."/>
            <person name="Mehta A."/>
            <person name="Aluvathingal J."/>
            <person name="Nadendla S."/>
            <person name="Lowell S."/>
            <person name="Myers T."/>
            <person name="Yan Y."/>
            <person name="Sichtig H."/>
        </authorList>
    </citation>
    <scope>NUCLEOTIDE SEQUENCE [LARGE SCALE GENOMIC DNA]</scope>
    <source>
        <strain evidence="9 10">FDAARGOS_911</strain>
    </source>
</reference>
<feature type="compositionally biased region" description="Polar residues" evidence="5">
    <location>
        <begin position="141"/>
        <end position="154"/>
    </location>
</feature>
<evidence type="ECO:0000256" key="2">
    <source>
        <dbReference type="ARBA" id="ARBA00022525"/>
    </source>
</evidence>
<feature type="compositionally biased region" description="Basic and acidic residues" evidence="5">
    <location>
        <begin position="1604"/>
        <end position="1617"/>
    </location>
</feature>
<reference evidence="8" key="2">
    <citation type="submission" date="2022-09" db="EMBL/GenBank/DDBJ databases">
        <title>Aerococcus urinae taxonomy study.</title>
        <authorList>
            <person name="Christensen J."/>
            <person name="Senneby E."/>
        </authorList>
    </citation>
    <scope>NUCLEOTIDE SEQUENCE</scope>
    <source>
        <strain evidence="8">NLD-066-U95</strain>
    </source>
</reference>
<keyword evidence="4" id="KW-0572">Peptidoglycan-anchor</keyword>